<keyword evidence="3" id="KW-1185">Reference proteome</keyword>
<evidence type="ECO:0000313" key="2">
    <source>
        <dbReference type="EMBL" id="PRX56111.1"/>
    </source>
</evidence>
<dbReference type="EMBL" id="PVYX01000001">
    <property type="protein sequence ID" value="PRX56111.1"/>
    <property type="molecule type" value="Genomic_DNA"/>
</dbReference>
<name>A0A2T0MEV8_9FLAO</name>
<dbReference type="Pfam" id="PF14054">
    <property type="entry name" value="DUF4249"/>
    <property type="match status" value="1"/>
</dbReference>
<dbReference type="PROSITE" id="PS51257">
    <property type="entry name" value="PROKAR_LIPOPROTEIN"/>
    <property type="match status" value="1"/>
</dbReference>
<keyword evidence="1" id="KW-0732">Signal</keyword>
<comment type="caution">
    <text evidence="2">The sequence shown here is derived from an EMBL/GenBank/DDBJ whole genome shotgun (WGS) entry which is preliminary data.</text>
</comment>
<dbReference type="AlphaFoldDB" id="A0A2T0MEV8"/>
<protein>
    <submittedName>
        <fullName evidence="2">Uncharacterized protein DUF4249</fullName>
    </submittedName>
</protein>
<gene>
    <name evidence="2" type="ORF">CLV81_0103</name>
</gene>
<dbReference type="OrthoDB" id="1430047at2"/>
<accession>A0A2T0MEV8</accession>
<proteinExistence type="predicted"/>
<evidence type="ECO:0000256" key="1">
    <source>
        <dbReference type="SAM" id="SignalP"/>
    </source>
</evidence>
<dbReference type="Proteomes" id="UP000237640">
    <property type="component" value="Unassembled WGS sequence"/>
</dbReference>
<evidence type="ECO:0000313" key="3">
    <source>
        <dbReference type="Proteomes" id="UP000237640"/>
    </source>
</evidence>
<feature type="chain" id="PRO_5015677484" evidence="1">
    <location>
        <begin position="30"/>
        <end position="293"/>
    </location>
</feature>
<dbReference type="InterPro" id="IPR025345">
    <property type="entry name" value="DUF4249"/>
</dbReference>
<sequence>MNSRIKKIINKLRSKAAVTIILLSSVVFSCTDVVDVAVPTEASRLVIEASLDWEKGTSGNDQTIKLSLTTPFFDTALDPVVGAFVSVENVTNGEVYVFEDQQDGRYTISDFEPIINNVYNLEIIYNDETYIAQETLIPVPEINRIEQSRIGGSDEEELDLTIYFDDPENETNFYYATFLEGDDLFPLRVVVSDEFTNGNEVSIFYEENAEDAEDEILPGDMVDINLYGISELYYDFLHILIEQSDNVGDPFATIPTRLKGNFVNLQNQDNYAFGFFRVTEVVNQVYTFVEQEN</sequence>
<organism evidence="2 3">
    <name type="scientific">Flagellimonas meridianipacifica</name>
    <dbReference type="NCBI Taxonomy" id="1080225"/>
    <lineage>
        <taxon>Bacteria</taxon>
        <taxon>Pseudomonadati</taxon>
        <taxon>Bacteroidota</taxon>
        <taxon>Flavobacteriia</taxon>
        <taxon>Flavobacteriales</taxon>
        <taxon>Flavobacteriaceae</taxon>
        <taxon>Flagellimonas</taxon>
    </lineage>
</organism>
<reference evidence="2 3" key="1">
    <citation type="submission" date="2018-03" db="EMBL/GenBank/DDBJ databases">
        <title>Genomic Encyclopedia of Archaeal and Bacterial Type Strains, Phase II (KMG-II): from individual species to whole genera.</title>
        <authorList>
            <person name="Goeker M."/>
        </authorList>
    </citation>
    <scope>NUCLEOTIDE SEQUENCE [LARGE SCALE GENOMIC DNA]</scope>
    <source>
        <strain evidence="2 3">DSM 25027</strain>
    </source>
</reference>
<feature type="signal peptide" evidence="1">
    <location>
        <begin position="1"/>
        <end position="29"/>
    </location>
</feature>
<dbReference type="RefSeq" id="WP_106143123.1">
    <property type="nucleotide sequence ID" value="NZ_PVYX01000001.1"/>
</dbReference>